<evidence type="ECO:0000259" key="2">
    <source>
        <dbReference type="Pfam" id="PF19200"/>
    </source>
</evidence>
<dbReference type="Gene3D" id="2.40.100.10">
    <property type="entry name" value="Cyclophilin-like"/>
    <property type="match status" value="1"/>
</dbReference>
<dbReference type="InterPro" id="IPR029000">
    <property type="entry name" value="Cyclophilin-like_dom_sf"/>
</dbReference>
<dbReference type="OrthoDB" id="5809921at2"/>
<evidence type="ECO:0000313" key="4">
    <source>
        <dbReference type="Proteomes" id="UP000008456"/>
    </source>
</evidence>
<protein>
    <recommendedName>
        <fullName evidence="5">DUF871 domain-containing protein</fullName>
    </recommendedName>
</protein>
<dbReference type="InterPro" id="IPR043797">
    <property type="entry name" value="MupG_N"/>
</dbReference>
<keyword evidence="4" id="KW-1185">Reference proteome</keyword>
<dbReference type="PANTHER" id="PTHR38435:SF2">
    <property type="entry name" value="DUF871 DOMAIN-CONTAINING PROTEIN"/>
    <property type="match status" value="1"/>
</dbReference>
<dbReference type="Pfam" id="PF19200">
    <property type="entry name" value="MupG_N"/>
    <property type="match status" value="1"/>
</dbReference>
<dbReference type="Gene3D" id="3.20.20.70">
    <property type="entry name" value="Aldolase class I"/>
    <property type="match status" value="1"/>
</dbReference>
<reference evidence="3 4" key="1">
    <citation type="journal article" date="2011" name="J. Bacteriol.">
        <title>Complete genome sequence of Melissococcus plutonius ATCC 35311.</title>
        <authorList>
            <person name="Okumura K."/>
            <person name="Arai R."/>
            <person name="Okura M."/>
            <person name="Kirikae T."/>
            <person name="Takamatsu D."/>
            <person name="Osaki M."/>
            <person name="Miyoshi-Akiyama T."/>
        </authorList>
    </citation>
    <scope>NUCLEOTIDE SEQUENCE [LARGE SCALE GENOMIC DNA]</scope>
    <source>
        <strain evidence="4">ATCC 35311 / CIP 104052 / LMG 20360 / NCIMB 702443</strain>
    </source>
</reference>
<dbReference type="InterPro" id="IPR008589">
    <property type="entry name" value="MupG"/>
</dbReference>
<dbReference type="InterPro" id="IPR017853">
    <property type="entry name" value="GH"/>
</dbReference>
<feature type="domain" description="6-phospho-N-acetylmuramidase C-terminal" evidence="1">
    <location>
        <begin position="243"/>
        <end position="346"/>
    </location>
</feature>
<dbReference type="Proteomes" id="UP000008456">
    <property type="component" value="Chromosome"/>
</dbReference>
<evidence type="ECO:0000313" key="3">
    <source>
        <dbReference type="EMBL" id="BAK20819.1"/>
    </source>
</evidence>
<gene>
    <name evidence="3" type="ordered locus">MPTP_0334</name>
</gene>
<dbReference type="HOGENOM" id="CLU_065324_0_0_9"/>
<dbReference type="SUPFAM" id="SSF50891">
    <property type="entry name" value="Cyclophilin-like"/>
    <property type="match status" value="1"/>
</dbReference>
<dbReference type="RefSeq" id="WP_013773257.1">
    <property type="nucleotide sequence ID" value="NC_015516.1"/>
</dbReference>
<dbReference type="KEGG" id="mps:MPTP_0334"/>
<evidence type="ECO:0000259" key="1">
    <source>
        <dbReference type="Pfam" id="PF05913"/>
    </source>
</evidence>
<proteinExistence type="predicted"/>
<accession>F3Y8J1</accession>
<dbReference type="InterPro" id="IPR013785">
    <property type="entry name" value="Aldolase_TIM"/>
</dbReference>
<reference key="2">
    <citation type="submission" date="2011-04" db="EMBL/GenBank/DDBJ databases">
        <title>Whole genome sequence of Melissococcus plutonius ATCC 35311.</title>
        <authorList>
            <person name="Okumura K."/>
            <person name="Arai R."/>
            <person name="Osaki M."/>
            <person name="Okura M."/>
            <person name="Kirikae T."/>
            <person name="Takamatsu D."/>
            <person name="Akiyama T."/>
        </authorList>
    </citation>
    <scope>NUCLEOTIDE SEQUENCE</scope>
    <source>
        <strain>ATCC 35311</strain>
    </source>
</reference>
<evidence type="ECO:0008006" key="5">
    <source>
        <dbReference type="Google" id="ProtNLM"/>
    </source>
</evidence>
<dbReference type="Pfam" id="PF05913">
    <property type="entry name" value="MupG_C"/>
    <property type="match status" value="1"/>
</dbReference>
<dbReference type="PANTHER" id="PTHR38435">
    <property type="match status" value="1"/>
</dbReference>
<dbReference type="AlphaFoldDB" id="F3Y8J1"/>
<organism evidence="3 4">
    <name type="scientific">Melissococcus plutonius (strain ATCC 35311 / DSM 29964 / CIP 104052 / LMG 20360 / NCIMB 702443)</name>
    <dbReference type="NCBI Taxonomy" id="940190"/>
    <lineage>
        <taxon>Bacteria</taxon>
        <taxon>Bacillati</taxon>
        <taxon>Bacillota</taxon>
        <taxon>Bacilli</taxon>
        <taxon>Lactobacillales</taxon>
        <taxon>Enterococcaceae</taxon>
        <taxon>Melissococcus</taxon>
    </lineage>
</organism>
<dbReference type="EMBL" id="AP012200">
    <property type="protein sequence ID" value="BAK20819.1"/>
    <property type="molecule type" value="Genomic_DNA"/>
</dbReference>
<dbReference type="InterPro" id="IPR043894">
    <property type="entry name" value="MupG_C"/>
</dbReference>
<feature type="domain" description="6-phospho-N-acetylmuramidase N-terminal" evidence="2">
    <location>
        <begin position="2"/>
        <end position="230"/>
    </location>
</feature>
<dbReference type="SUPFAM" id="SSF51445">
    <property type="entry name" value="(Trans)glycosidases"/>
    <property type="match status" value="1"/>
</dbReference>
<dbReference type="STRING" id="940190.MPTP_0334"/>
<sequence>MFGFSIFLNEEISQNTKNYIEKMTNHGFKGIFTSLHIPEDNATCYKSRLVELGKISKQFKLDLMVDISGEALKQAGFSFDNLIEIKEIGITGFRIDDCISNQLIAKLSHQIHIALNASTITAKDMDELVDYRANFENLEAWHNYYPRPNTALDQTWFDEKNTWLKKFGFKIEAFIPGDKNLRAPLYQGLPTLEAHRYMNPFPAALDLVGKIDKIYIGDGGLLVNCLKQFACYKEKEMICLTAEIYDSNMAFVLGEHTNRQDEARDVIRSLESRFNKTADIMPALPAKNRKIGTITIDNINYLRYQGEIQIIKNQLPANEKVNIIGRVIEKDRDLLRHIKGGQKFRIESVTCHD</sequence>
<name>F3Y8J1_MELPT</name>